<proteinExistence type="predicted"/>
<feature type="transmembrane region" description="Helical" evidence="1">
    <location>
        <begin position="27"/>
        <end position="43"/>
    </location>
</feature>
<accession>A0A160TTY3</accession>
<organism evidence="2">
    <name type="scientific">hydrothermal vent metagenome</name>
    <dbReference type="NCBI Taxonomy" id="652676"/>
    <lineage>
        <taxon>unclassified sequences</taxon>
        <taxon>metagenomes</taxon>
        <taxon>ecological metagenomes</taxon>
    </lineage>
</organism>
<gene>
    <name evidence="2" type="ORF">MGWOODY_XGa1386</name>
</gene>
<dbReference type="AlphaFoldDB" id="A0A160TTY3"/>
<evidence type="ECO:0000256" key="1">
    <source>
        <dbReference type="SAM" id="Phobius"/>
    </source>
</evidence>
<keyword evidence="1" id="KW-0472">Membrane</keyword>
<keyword evidence="1" id="KW-0812">Transmembrane</keyword>
<evidence type="ECO:0008006" key="3">
    <source>
        <dbReference type="Google" id="ProtNLM"/>
    </source>
</evidence>
<keyword evidence="1" id="KW-1133">Transmembrane helix</keyword>
<reference evidence="2" key="1">
    <citation type="submission" date="2015-10" db="EMBL/GenBank/DDBJ databases">
        <authorList>
            <person name="Gilbert D.G."/>
        </authorList>
    </citation>
    <scope>NUCLEOTIDE SEQUENCE</scope>
</reference>
<sequence length="164" mass="18193">MHWFVLGIIGLTLVVSASRYPRLAFTLLVVLLAVAVIIYQLNLKNDERSDSLISDSEVELSQVTMTPGYAGSYDMKGILRNDSLVSSIVEVVVQIEMLDCPTQGKTDRGNCNGLGWVTARITKNVPPGQTQVFNTNLSFPTSEDSGYITWDYQISQVIGRPHRR</sequence>
<protein>
    <recommendedName>
        <fullName evidence="3">DUF2393 domain-containing protein</fullName>
    </recommendedName>
</protein>
<dbReference type="EMBL" id="CZRL01000097">
    <property type="protein sequence ID" value="CUS53350.1"/>
    <property type="molecule type" value="Genomic_DNA"/>
</dbReference>
<evidence type="ECO:0000313" key="2">
    <source>
        <dbReference type="EMBL" id="CUS53350.1"/>
    </source>
</evidence>
<name>A0A160TTY3_9ZZZZ</name>